<name>A0A7W7RGT1_9ACTN</name>
<evidence type="ECO:0000313" key="1">
    <source>
        <dbReference type="EMBL" id="MBB4931713.1"/>
    </source>
</evidence>
<gene>
    <name evidence="1" type="ORF">F4561_002533</name>
</gene>
<dbReference type="AlphaFoldDB" id="A0A7W7RGT1"/>
<dbReference type="Proteomes" id="UP000523007">
    <property type="component" value="Unassembled WGS sequence"/>
</dbReference>
<reference evidence="1 2" key="1">
    <citation type="submission" date="2020-08" db="EMBL/GenBank/DDBJ databases">
        <title>Sequencing the genomes of 1000 actinobacteria strains.</title>
        <authorList>
            <person name="Klenk H.-P."/>
        </authorList>
    </citation>
    <scope>NUCLEOTIDE SEQUENCE [LARGE SCALE GENOMIC DNA]</scope>
    <source>
        <strain evidence="1 2">DSM 102030</strain>
    </source>
</reference>
<evidence type="ECO:0000313" key="2">
    <source>
        <dbReference type="Proteomes" id="UP000523007"/>
    </source>
</evidence>
<comment type="caution">
    <text evidence="1">The sequence shown here is derived from an EMBL/GenBank/DDBJ whole genome shotgun (WGS) entry which is preliminary data.</text>
</comment>
<proteinExistence type="predicted"/>
<keyword evidence="2" id="KW-1185">Reference proteome</keyword>
<accession>A0A7W7RGT1</accession>
<sequence>MLEIGRAQRTIFVTRYLRLRELPREEGGGNGAARRLTILRIPPVQVTTATSTSSLVTRS</sequence>
<protein>
    <submittedName>
        <fullName evidence="1">Uncharacterized protein</fullName>
    </submittedName>
</protein>
<organism evidence="1 2">
    <name type="scientific">Lipingzhangella halophila</name>
    <dbReference type="NCBI Taxonomy" id="1783352"/>
    <lineage>
        <taxon>Bacteria</taxon>
        <taxon>Bacillati</taxon>
        <taxon>Actinomycetota</taxon>
        <taxon>Actinomycetes</taxon>
        <taxon>Streptosporangiales</taxon>
        <taxon>Nocardiopsidaceae</taxon>
        <taxon>Lipingzhangella</taxon>
    </lineage>
</organism>
<dbReference type="EMBL" id="JACHJT010000001">
    <property type="protein sequence ID" value="MBB4931713.1"/>
    <property type="molecule type" value="Genomic_DNA"/>
</dbReference>